<evidence type="ECO:0000256" key="2">
    <source>
        <dbReference type="ARBA" id="ARBA00023264"/>
    </source>
</evidence>
<evidence type="ECO:0000256" key="1">
    <source>
        <dbReference type="ARBA" id="ARBA00023209"/>
    </source>
</evidence>
<evidence type="ECO:0000313" key="7">
    <source>
        <dbReference type="EMBL" id="CAF0764055.1"/>
    </source>
</evidence>
<dbReference type="PANTHER" id="PTHR22603">
    <property type="entry name" value="CHOLINE/ETHANOALAMINE KINASE"/>
    <property type="match status" value="1"/>
</dbReference>
<evidence type="ECO:0000313" key="8">
    <source>
        <dbReference type="EMBL" id="CAF3531414.1"/>
    </source>
</evidence>
<gene>
    <name evidence="7" type="ORF">GPM918_LOCUS1550</name>
    <name evidence="6" type="ORF">OVA965_LOCUS2096</name>
    <name evidence="9" type="ORF">SRO942_LOCUS1550</name>
    <name evidence="8" type="ORF">TMI583_LOCUS2096</name>
</gene>
<reference evidence="7" key="1">
    <citation type="submission" date="2021-02" db="EMBL/GenBank/DDBJ databases">
        <authorList>
            <person name="Nowell W R."/>
        </authorList>
    </citation>
    <scope>NUCLEOTIDE SEQUENCE</scope>
</reference>
<accession>A0A813Q9I4</accession>
<evidence type="ECO:0000313" key="9">
    <source>
        <dbReference type="EMBL" id="CAF3545216.1"/>
    </source>
</evidence>
<proteinExistence type="inferred from homology"/>
<dbReference type="GO" id="GO:0005737">
    <property type="term" value="C:cytoplasm"/>
    <property type="evidence" value="ECO:0007669"/>
    <property type="project" value="TreeGrafter"/>
</dbReference>
<dbReference type="GO" id="GO:0006646">
    <property type="term" value="P:phosphatidylethanolamine biosynthetic process"/>
    <property type="evidence" value="ECO:0007669"/>
    <property type="project" value="TreeGrafter"/>
</dbReference>
<dbReference type="EC" id="2.7.1.82" evidence="5"/>
<dbReference type="EMBL" id="CAJNOQ010000146">
    <property type="protein sequence ID" value="CAF0764055.1"/>
    <property type="molecule type" value="Genomic_DNA"/>
</dbReference>
<dbReference type="Proteomes" id="UP000681722">
    <property type="component" value="Unassembled WGS sequence"/>
</dbReference>
<dbReference type="Proteomes" id="UP000682733">
    <property type="component" value="Unassembled WGS sequence"/>
</dbReference>
<keyword evidence="1" id="KW-0443">Lipid metabolism</keyword>
<evidence type="ECO:0000256" key="4">
    <source>
        <dbReference type="ARBA" id="ARBA00038211"/>
    </source>
</evidence>
<keyword evidence="2" id="KW-1208">Phospholipid metabolism</keyword>
<dbReference type="Gene3D" id="3.90.1200.10">
    <property type="match status" value="1"/>
</dbReference>
<dbReference type="EMBL" id="CAJOBC010000146">
    <property type="protein sequence ID" value="CAF3545216.1"/>
    <property type="molecule type" value="Genomic_DNA"/>
</dbReference>
<dbReference type="EMBL" id="CAJNOK010000431">
    <property type="protein sequence ID" value="CAF0752541.1"/>
    <property type="molecule type" value="Genomic_DNA"/>
</dbReference>
<evidence type="ECO:0000313" key="6">
    <source>
        <dbReference type="EMBL" id="CAF0752541.1"/>
    </source>
</evidence>
<comment type="pathway">
    <text evidence="3">Phospholipid metabolism; phosphatidylethanolamine biosynthesis; phosphatidylethanolamine from ethanolamine: step 1/3.</text>
</comment>
<dbReference type="Pfam" id="PF01633">
    <property type="entry name" value="Choline_kinase"/>
    <property type="match status" value="1"/>
</dbReference>
<keyword evidence="1" id="KW-0444">Lipid biosynthesis</keyword>
<keyword evidence="10" id="KW-1185">Reference proteome</keyword>
<sequence length="421" mass="49223">MSTPPLPYQDTELNINKIEEEAFRLICVIKPHWATKKLTYKKLTDDVSNSLLGMFPTSTDNSDKDIKHGLVCKVYGNNSDLIIDREKEIRVMVELAQHQFANQILLKFKNGFFYGYVPGKPIDCKLVRDERISLLIARRLAEFHSVTSKLEFLQDNHIKFSQLSERLRHYFNLLNGTNPEIHKRLPVASTEGLLNTPTTPSSFFSAVKQFFGYSPPLTLDKIEDVMNYKLTNIDNEIKQIDIILKNKWSYIQMVNCHHGTQCQNFLYDEKLQQINIIDFEHCMFNYWLCDITNHFIEFAGLSNPDWSLYPNRTFQKRWLKTYLQYAEFLPEYIRLKSGGINKLKPTDIELECLCDLIGKLIAPCHLYWALWAFVEGLLNQSSTTFDYSAYGKMRFQQYLAHKETFLTSLVVEEPKEVITKF</sequence>
<dbReference type="Proteomes" id="UP000677228">
    <property type="component" value="Unassembled WGS sequence"/>
</dbReference>
<keyword evidence="1" id="KW-0594">Phospholipid biosynthesis</keyword>
<evidence type="ECO:0000256" key="5">
    <source>
        <dbReference type="ARBA" id="ARBA00038874"/>
    </source>
</evidence>
<dbReference type="AlphaFoldDB" id="A0A813Q9I4"/>
<evidence type="ECO:0000313" key="10">
    <source>
        <dbReference type="Proteomes" id="UP000663829"/>
    </source>
</evidence>
<dbReference type="EMBL" id="CAJOBA010000431">
    <property type="protein sequence ID" value="CAF3531414.1"/>
    <property type="molecule type" value="Genomic_DNA"/>
</dbReference>
<comment type="similarity">
    <text evidence="4">Belongs to the choline/ethanolamine kinase family.</text>
</comment>
<evidence type="ECO:0000256" key="3">
    <source>
        <dbReference type="ARBA" id="ARBA00037883"/>
    </source>
</evidence>
<dbReference type="SUPFAM" id="SSF56112">
    <property type="entry name" value="Protein kinase-like (PK-like)"/>
    <property type="match status" value="1"/>
</dbReference>
<dbReference type="Gene3D" id="3.30.200.20">
    <property type="entry name" value="Phosphorylase Kinase, domain 1"/>
    <property type="match status" value="1"/>
</dbReference>
<dbReference type="Proteomes" id="UP000663829">
    <property type="component" value="Unassembled WGS sequence"/>
</dbReference>
<protein>
    <recommendedName>
        <fullName evidence="5">ethanolamine kinase</fullName>
        <ecNumber evidence="5">2.7.1.82</ecNumber>
    </recommendedName>
</protein>
<dbReference type="PANTHER" id="PTHR22603:SF66">
    <property type="entry name" value="ETHANOLAMINE KINASE"/>
    <property type="match status" value="1"/>
</dbReference>
<comment type="caution">
    <text evidence="7">The sequence shown here is derived from an EMBL/GenBank/DDBJ whole genome shotgun (WGS) entry which is preliminary data.</text>
</comment>
<name>A0A813Q9I4_9BILA</name>
<dbReference type="OrthoDB" id="10267235at2759"/>
<organism evidence="7 10">
    <name type="scientific">Didymodactylos carnosus</name>
    <dbReference type="NCBI Taxonomy" id="1234261"/>
    <lineage>
        <taxon>Eukaryota</taxon>
        <taxon>Metazoa</taxon>
        <taxon>Spiralia</taxon>
        <taxon>Gnathifera</taxon>
        <taxon>Rotifera</taxon>
        <taxon>Eurotatoria</taxon>
        <taxon>Bdelloidea</taxon>
        <taxon>Philodinida</taxon>
        <taxon>Philodinidae</taxon>
        <taxon>Didymodactylos</taxon>
    </lineage>
</organism>
<dbReference type="GO" id="GO:0004305">
    <property type="term" value="F:ethanolamine kinase activity"/>
    <property type="evidence" value="ECO:0007669"/>
    <property type="project" value="UniProtKB-EC"/>
</dbReference>
<dbReference type="InterPro" id="IPR011009">
    <property type="entry name" value="Kinase-like_dom_sf"/>
</dbReference>